<comment type="caution">
    <text evidence="2">The sequence shown here is derived from an EMBL/GenBank/DDBJ whole genome shotgun (WGS) entry which is preliminary data.</text>
</comment>
<dbReference type="RefSeq" id="WP_018435902.1">
    <property type="nucleotide sequence ID" value="NZ_JACHDD010000030.1"/>
</dbReference>
<accession>A0A6I1Q9Q5</accession>
<keyword evidence="3" id="KW-1185">Reference proteome</keyword>
<sequence>MKKLFSERHGLARPRTAETLDTGTIEALIMLIRSRVDEEWFGLSFPSNCPDGRGNAGTDLDKLQAMMKGYHLISPLDRFDPDQPPSDSQVFDLLEFSYECVAAPEAGDFHSYFAHSHYSYNQDAGREKFAHDVNRIFERNGLAFELQHGEVVRLAPAVLHEALARATFRTGDQALDGLLELAREKFLNRSPQVRQESLEKLWDAWERLKTLEPGKDKKQTTKILLDKAASEENFRARLEKEASELTEIGNKFMIRHTETDKVPIGNTAQVDYLFHRMFALIRLLLKQSGRGG</sequence>
<reference evidence="2 3" key="1">
    <citation type="submission" date="2020-08" db="EMBL/GenBank/DDBJ databases">
        <title>Genomic Encyclopedia of Type Strains, Phase IV (KMG-V): Genome sequencing to study the core and pangenomes of soil and plant-associated prokaryotes.</title>
        <authorList>
            <person name="Whitman W."/>
        </authorList>
    </citation>
    <scope>NUCLEOTIDE SEQUENCE [LARGE SCALE GENOMIC DNA]</scope>
    <source>
        <strain evidence="2 3">JPY158</strain>
    </source>
</reference>
<evidence type="ECO:0000313" key="3">
    <source>
        <dbReference type="Proteomes" id="UP000592780"/>
    </source>
</evidence>
<dbReference type="Proteomes" id="UP000592780">
    <property type="component" value="Unassembled WGS sequence"/>
</dbReference>
<evidence type="ECO:0000259" key="1">
    <source>
        <dbReference type="Pfam" id="PF18863"/>
    </source>
</evidence>
<proteinExistence type="predicted"/>
<organism evidence="2 3">
    <name type="scientific">Paraburkholderia atlantica</name>
    <dbReference type="NCBI Taxonomy" id="2654982"/>
    <lineage>
        <taxon>Bacteria</taxon>
        <taxon>Pseudomonadati</taxon>
        <taxon>Pseudomonadota</taxon>
        <taxon>Betaproteobacteria</taxon>
        <taxon>Burkholderiales</taxon>
        <taxon>Burkholderiaceae</taxon>
        <taxon>Paraburkholderia</taxon>
    </lineage>
</organism>
<protein>
    <recommendedName>
        <fullName evidence="1">HEPN AbiJ-N-terminal domain-containing protein</fullName>
    </recommendedName>
</protein>
<name>A0A6I1Q9Q5_PARAM</name>
<evidence type="ECO:0000313" key="2">
    <source>
        <dbReference type="EMBL" id="MBB5429510.1"/>
    </source>
</evidence>
<gene>
    <name evidence="2" type="ORF">HDG40_007707</name>
</gene>
<dbReference type="EMBL" id="JACHDD010000030">
    <property type="protein sequence ID" value="MBB5429510.1"/>
    <property type="molecule type" value="Genomic_DNA"/>
</dbReference>
<feature type="domain" description="HEPN AbiJ-N-terminal" evidence="1">
    <location>
        <begin position="4"/>
        <end position="167"/>
    </location>
</feature>
<dbReference type="InterPro" id="IPR049503">
    <property type="entry name" value="AbiJ_NTD4"/>
</dbReference>
<dbReference type="OrthoDB" id="5106738at2"/>
<dbReference type="Pfam" id="PF18863">
    <property type="entry name" value="AbiJ_NTD4"/>
    <property type="match status" value="1"/>
</dbReference>
<dbReference type="AlphaFoldDB" id="A0A6I1Q9Q5"/>